<dbReference type="STRING" id="1414654.BFR47_09705"/>
<dbReference type="EMBL" id="MDKE01000005">
    <property type="protein sequence ID" value="OIN13780.1"/>
    <property type="molecule type" value="Genomic_DNA"/>
</dbReference>
<evidence type="ECO:0000256" key="4">
    <source>
        <dbReference type="ARBA" id="ARBA00022692"/>
    </source>
</evidence>
<evidence type="ECO:0000256" key="2">
    <source>
        <dbReference type="ARBA" id="ARBA00022448"/>
    </source>
</evidence>
<organism evidence="9 10">
    <name type="scientific">Oceanisphaera psychrotolerans</name>
    <dbReference type="NCBI Taxonomy" id="1414654"/>
    <lineage>
        <taxon>Bacteria</taxon>
        <taxon>Pseudomonadati</taxon>
        <taxon>Pseudomonadota</taxon>
        <taxon>Gammaproteobacteria</taxon>
        <taxon>Aeromonadales</taxon>
        <taxon>Aeromonadaceae</taxon>
        <taxon>Oceanisphaera</taxon>
    </lineage>
</organism>
<evidence type="ECO:0000256" key="5">
    <source>
        <dbReference type="ARBA" id="ARBA00022847"/>
    </source>
</evidence>
<dbReference type="GO" id="GO:0005886">
    <property type="term" value="C:plasma membrane"/>
    <property type="evidence" value="ECO:0007669"/>
    <property type="project" value="UniProtKB-SubCell"/>
</dbReference>
<reference evidence="9 10" key="1">
    <citation type="submission" date="2016-07" db="EMBL/GenBank/DDBJ databases">
        <title>Draft Genome Sequence of Oceanisphaera psychrotolerans, isolated from coastal sediment samples.</title>
        <authorList>
            <person name="Zhuo S."/>
            <person name="Ruan Z."/>
        </authorList>
    </citation>
    <scope>NUCLEOTIDE SEQUENCE [LARGE SCALE GENOMIC DNA]</scope>
    <source>
        <strain evidence="9 10">LAM-WHM-ZC</strain>
    </source>
</reference>
<evidence type="ECO:0000256" key="7">
    <source>
        <dbReference type="ARBA" id="ARBA00023136"/>
    </source>
</evidence>
<comment type="caution">
    <text evidence="9">The sequence shown here is derived from an EMBL/GenBank/DDBJ whole genome shotgun (WGS) entry which is preliminary data.</text>
</comment>
<comment type="subcellular location">
    <subcellularLocation>
        <location evidence="1">Cell membrane</location>
        <topology evidence="1">Multi-pass membrane protein</topology>
    </subcellularLocation>
</comment>
<keyword evidence="5" id="KW-0769">Symport</keyword>
<dbReference type="OrthoDB" id="9766690at2"/>
<evidence type="ECO:0000256" key="8">
    <source>
        <dbReference type="SAM" id="Phobius"/>
    </source>
</evidence>
<dbReference type="PANTHER" id="PTHR42865:SF7">
    <property type="entry name" value="PROTON_GLUTAMATE-ASPARTATE SYMPORTER"/>
    <property type="match status" value="1"/>
</dbReference>
<dbReference type="GO" id="GO:0015293">
    <property type="term" value="F:symporter activity"/>
    <property type="evidence" value="ECO:0007669"/>
    <property type="project" value="UniProtKB-KW"/>
</dbReference>
<name>A0A1J4QG56_9GAMM</name>
<evidence type="ECO:0000256" key="6">
    <source>
        <dbReference type="ARBA" id="ARBA00022989"/>
    </source>
</evidence>
<sequence>MKSINFTSGLSTKIFLGFTLGMLFGLVMPEWGVAIKPLGDAFIRAIQMLIIPIVFFSVAAGIANMGDVGRLKRVGGKTLLIYTLMTIMAGAWGWGLPMYCSPE</sequence>
<dbReference type="GO" id="GO:0046942">
    <property type="term" value="P:carboxylic acid transport"/>
    <property type="evidence" value="ECO:0007669"/>
    <property type="project" value="UniProtKB-ARBA"/>
</dbReference>
<feature type="transmembrane region" description="Helical" evidence="8">
    <location>
        <begin position="12"/>
        <end position="29"/>
    </location>
</feature>
<dbReference type="AlphaFoldDB" id="A0A1J4QG56"/>
<dbReference type="PANTHER" id="PTHR42865">
    <property type="entry name" value="PROTON/GLUTAMATE-ASPARTATE SYMPORTER"/>
    <property type="match status" value="1"/>
</dbReference>
<keyword evidence="2" id="KW-0813">Transport</keyword>
<dbReference type="PROSITE" id="PS00713">
    <property type="entry name" value="NA_DICARBOXYL_SYMP_1"/>
    <property type="match status" value="1"/>
</dbReference>
<evidence type="ECO:0000313" key="10">
    <source>
        <dbReference type="Proteomes" id="UP000243073"/>
    </source>
</evidence>
<keyword evidence="10" id="KW-1185">Reference proteome</keyword>
<feature type="transmembrane region" description="Helical" evidence="8">
    <location>
        <begin position="41"/>
        <end position="62"/>
    </location>
</feature>
<evidence type="ECO:0000256" key="3">
    <source>
        <dbReference type="ARBA" id="ARBA00022475"/>
    </source>
</evidence>
<gene>
    <name evidence="9" type="ORF">BFR47_09705</name>
</gene>
<keyword evidence="7 8" id="KW-0472">Membrane</keyword>
<dbReference type="InterPro" id="IPR036458">
    <property type="entry name" value="Na:dicarbo_symporter_sf"/>
</dbReference>
<keyword evidence="4 8" id="KW-0812">Transmembrane</keyword>
<evidence type="ECO:0000313" key="9">
    <source>
        <dbReference type="EMBL" id="OIN13780.1"/>
    </source>
</evidence>
<evidence type="ECO:0000256" key="1">
    <source>
        <dbReference type="ARBA" id="ARBA00004651"/>
    </source>
</evidence>
<keyword evidence="3" id="KW-1003">Cell membrane</keyword>
<keyword evidence="6 8" id="KW-1133">Transmembrane helix</keyword>
<feature type="transmembrane region" description="Helical" evidence="8">
    <location>
        <begin position="74"/>
        <end position="94"/>
    </location>
</feature>
<dbReference type="Pfam" id="PF00375">
    <property type="entry name" value="SDF"/>
    <property type="match status" value="1"/>
</dbReference>
<dbReference type="Gene3D" id="1.10.3860.10">
    <property type="entry name" value="Sodium:dicarboxylate symporter"/>
    <property type="match status" value="1"/>
</dbReference>
<evidence type="ECO:0008006" key="11">
    <source>
        <dbReference type="Google" id="ProtNLM"/>
    </source>
</evidence>
<proteinExistence type="predicted"/>
<protein>
    <recommendedName>
        <fullName evidence="11">Sodium:dicarboxylate symporter</fullName>
    </recommendedName>
</protein>
<dbReference type="Proteomes" id="UP000243073">
    <property type="component" value="Unassembled WGS sequence"/>
</dbReference>
<accession>A0A1J4QG56</accession>
<dbReference type="SUPFAM" id="SSF118215">
    <property type="entry name" value="Proton glutamate symport protein"/>
    <property type="match status" value="1"/>
</dbReference>
<dbReference type="InterPro" id="IPR018107">
    <property type="entry name" value="Na-dicarboxylate_symporter_CS"/>
</dbReference>
<dbReference type="InterPro" id="IPR001991">
    <property type="entry name" value="Na-dicarboxylate_symporter"/>
</dbReference>